<reference evidence="2" key="1">
    <citation type="submission" date="2023-10" db="EMBL/GenBank/DDBJ databases">
        <authorList>
            <person name="Hackl T."/>
        </authorList>
    </citation>
    <scope>NUCLEOTIDE SEQUENCE</scope>
</reference>
<accession>A0AAI8YP08</accession>
<name>A0AAI8YP08_9PEZI</name>
<gene>
    <name evidence="2" type="ORF">KHLLAP_LOCUS12382</name>
</gene>
<evidence type="ECO:0000313" key="3">
    <source>
        <dbReference type="Proteomes" id="UP001295740"/>
    </source>
</evidence>
<proteinExistence type="predicted"/>
<dbReference type="AlphaFoldDB" id="A0AAI8YP08"/>
<protein>
    <submittedName>
        <fullName evidence="2">Uu.00g075390.m01.CDS01</fullName>
    </submittedName>
</protein>
<feature type="domain" description="2EXR" evidence="1">
    <location>
        <begin position="71"/>
        <end position="167"/>
    </location>
</feature>
<dbReference type="Proteomes" id="UP001295740">
    <property type="component" value="Unassembled WGS sequence"/>
</dbReference>
<evidence type="ECO:0000313" key="2">
    <source>
        <dbReference type="EMBL" id="CAJ2511914.1"/>
    </source>
</evidence>
<dbReference type="EMBL" id="CAUWAG010000018">
    <property type="protein sequence ID" value="CAJ2511914.1"/>
    <property type="molecule type" value="Genomic_DNA"/>
</dbReference>
<dbReference type="Pfam" id="PF20150">
    <property type="entry name" value="2EXR"/>
    <property type="match status" value="1"/>
</dbReference>
<keyword evidence="3" id="KW-1185">Reference proteome</keyword>
<comment type="caution">
    <text evidence="2">The sequence shown here is derived from an EMBL/GenBank/DDBJ whole genome shotgun (WGS) entry which is preliminary data.</text>
</comment>
<evidence type="ECO:0000259" key="1">
    <source>
        <dbReference type="Pfam" id="PF20150"/>
    </source>
</evidence>
<sequence length="438" mass="50305">MDQKPKPPVLATKAEWLISYFRSEMLAASLWKPEDDDGLGTIPSPSESMLAALPYIWRRRTCDMHHTPATFNDLPIEFRLLIWEFFLGADPQGTSLAWALQPAKDSPLRILWIPYRYEEVREVKVENLSRVNRESRRVTARVFRRVKLLWYSGTRTKHFWVNYKNDLFHLEKDRDGNWNELLSSASDGLTEAAERAVPILFKQPELLALNGIRNVILSPSKLLVTDQPYFRALSTLYGLKRVLVPLDPLSRVDLPEHGYFDSDVLEVTGVWPFYVRQLHNVLKCDRQSEILRGSGNGPVPDNELGEGSAAANGEDDVQWLRFRNLLRAASGRLEQRGVRHLCKQHIQARGESKEDLESACGECEEICSEIENKERHEIKKNLKAGKIDPEKATEDIKAVREELKECEADCKDDFHKDMITYGFMRLVKGIPTLRIGRP</sequence>
<dbReference type="InterPro" id="IPR045518">
    <property type="entry name" value="2EXR"/>
</dbReference>
<organism evidence="2 3">
    <name type="scientific">Anthostomella pinea</name>
    <dbReference type="NCBI Taxonomy" id="933095"/>
    <lineage>
        <taxon>Eukaryota</taxon>
        <taxon>Fungi</taxon>
        <taxon>Dikarya</taxon>
        <taxon>Ascomycota</taxon>
        <taxon>Pezizomycotina</taxon>
        <taxon>Sordariomycetes</taxon>
        <taxon>Xylariomycetidae</taxon>
        <taxon>Xylariales</taxon>
        <taxon>Xylariaceae</taxon>
        <taxon>Anthostomella</taxon>
    </lineage>
</organism>